<organism evidence="1 2">
    <name type="scientific">Bugula neritina</name>
    <name type="common">Brown bryozoan</name>
    <name type="synonym">Sertularia neritina</name>
    <dbReference type="NCBI Taxonomy" id="10212"/>
    <lineage>
        <taxon>Eukaryota</taxon>
        <taxon>Metazoa</taxon>
        <taxon>Spiralia</taxon>
        <taxon>Lophotrochozoa</taxon>
        <taxon>Bryozoa</taxon>
        <taxon>Gymnolaemata</taxon>
        <taxon>Cheilostomatida</taxon>
        <taxon>Flustrina</taxon>
        <taxon>Buguloidea</taxon>
        <taxon>Bugulidae</taxon>
        <taxon>Bugula</taxon>
    </lineage>
</organism>
<name>A0A7J7JCX0_BUGNE</name>
<evidence type="ECO:0000313" key="2">
    <source>
        <dbReference type="Proteomes" id="UP000593567"/>
    </source>
</evidence>
<proteinExistence type="predicted"/>
<protein>
    <submittedName>
        <fullName evidence="1">Uncharacterized protein</fullName>
    </submittedName>
</protein>
<comment type="caution">
    <text evidence="1">The sequence shown here is derived from an EMBL/GenBank/DDBJ whole genome shotgun (WGS) entry which is preliminary data.</text>
</comment>
<dbReference type="AlphaFoldDB" id="A0A7J7JCX0"/>
<dbReference type="Proteomes" id="UP000593567">
    <property type="component" value="Unassembled WGS sequence"/>
</dbReference>
<sequence>MQLNKTQETPLDTDIAKLVDFMDKEIHLQLTFSWVNQPNVNNLNKVLNYVKKLCSIKIGISIVNEDYISQKHAENFAS</sequence>
<evidence type="ECO:0000313" key="1">
    <source>
        <dbReference type="EMBL" id="KAF6023208.1"/>
    </source>
</evidence>
<keyword evidence="2" id="KW-1185">Reference proteome</keyword>
<reference evidence="1" key="1">
    <citation type="submission" date="2020-06" db="EMBL/GenBank/DDBJ databases">
        <title>Draft genome of Bugula neritina, a colonial animal packing powerful symbionts and potential medicines.</title>
        <authorList>
            <person name="Rayko M."/>
        </authorList>
    </citation>
    <scope>NUCLEOTIDE SEQUENCE [LARGE SCALE GENOMIC DNA]</scope>
    <source>
        <strain evidence="1">Kwan_BN1</strain>
    </source>
</reference>
<accession>A0A7J7JCX0</accession>
<gene>
    <name evidence="1" type="ORF">EB796_018477</name>
</gene>
<dbReference type="EMBL" id="VXIV02002745">
    <property type="protein sequence ID" value="KAF6023208.1"/>
    <property type="molecule type" value="Genomic_DNA"/>
</dbReference>